<gene>
    <name evidence="5" type="ORF">J1C48_03850</name>
</gene>
<dbReference type="RefSeq" id="WP_207256403.1">
    <property type="nucleotide sequence ID" value="NZ_JAFMPP010000002.1"/>
</dbReference>
<dbReference type="InterPro" id="IPR000524">
    <property type="entry name" value="Tscrpt_reg_HTH_GntR"/>
</dbReference>
<evidence type="ECO:0000313" key="5">
    <source>
        <dbReference type="EMBL" id="MBO0661699.1"/>
    </source>
</evidence>
<name>A0A939JUR7_9HYPH</name>
<evidence type="ECO:0000256" key="1">
    <source>
        <dbReference type="ARBA" id="ARBA00023015"/>
    </source>
</evidence>
<dbReference type="PRINTS" id="PR00035">
    <property type="entry name" value="HTHGNTR"/>
</dbReference>
<keyword evidence="2" id="KW-0238">DNA-binding</keyword>
<dbReference type="SUPFAM" id="SSF46785">
    <property type="entry name" value="Winged helix' DNA-binding domain"/>
    <property type="match status" value="1"/>
</dbReference>
<dbReference type="Gene3D" id="1.10.10.10">
    <property type="entry name" value="Winged helix-like DNA-binding domain superfamily/Winged helix DNA-binding domain"/>
    <property type="match status" value="1"/>
</dbReference>
<organism evidence="5 6">
    <name type="scientific">Jiella flava</name>
    <dbReference type="NCBI Taxonomy" id="2816857"/>
    <lineage>
        <taxon>Bacteria</taxon>
        <taxon>Pseudomonadati</taxon>
        <taxon>Pseudomonadota</taxon>
        <taxon>Alphaproteobacteria</taxon>
        <taxon>Hyphomicrobiales</taxon>
        <taxon>Aurantimonadaceae</taxon>
        <taxon>Jiella</taxon>
    </lineage>
</organism>
<dbReference type="Proteomes" id="UP000664122">
    <property type="component" value="Unassembled WGS sequence"/>
</dbReference>
<dbReference type="GO" id="GO:0003677">
    <property type="term" value="F:DNA binding"/>
    <property type="evidence" value="ECO:0007669"/>
    <property type="project" value="UniProtKB-KW"/>
</dbReference>
<dbReference type="Pfam" id="PF07729">
    <property type="entry name" value="FCD"/>
    <property type="match status" value="1"/>
</dbReference>
<dbReference type="PROSITE" id="PS50949">
    <property type="entry name" value="HTH_GNTR"/>
    <property type="match status" value="1"/>
</dbReference>
<evidence type="ECO:0000313" key="6">
    <source>
        <dbReference type="Proteomes" id="UP000664122"/>
    </source>
</evidence>
<sequence>MSQTRLSHDALPAERRPSLVHAAYEAIKRAICNGEFAPGFQGSEIEIAERLGMSRTPVHQAIIRLQAEGMVELKAKRGVVICALSPADMRAIYDVIVAVEGMAAMLAAERRTVERQALCADLEALNGGLRQAIDGDDLHRWAALDSDFHARLVEGSANGRLEQIAKVHLDQSHRARRMTLRLRPRPVRSLAEHQAIVDAIRIGDGTAARDAAQAHKIAARDLIINLLETYHLQHL</sequence>
<dbReference type="SMART" id="SM00345">
    <property type="entry name" value="HTH_GNTR"/>
    <property type="match status" value="1"/>
</dbReference>
<accession>A0A939JUR7</accession>
<protein>
    <submittedName>
        <fullName evidence="5">GntR family transcriptional regulator</fullName>
    </submittedName>
</protein>
<dbReference type="InterPro" id="IPR036390">
    <property type="entry name" value="WH_DNA-bd_sf"/>
</dbReference>
<proteinExistence type="predicted"/>
<keyword evidence="1" id="KW-0805">Transcription regulation</keyword>
<dbReference type="GO" id="GO:0003700">
    <property type="term" value="F:DNA-binding transcription factor activity"/>
    <property type="evidence" value="ECO:0007669"/>
    <property type="project" value="InterPro"/>
</dbReference>
<keyword evidence="3" id="KW-0804">Transcription</keyword>
<dbReference type="PANTHER" id="PTHR43537">
    <property type="entry name" value="TRANSCRIPTIONAL REGULATOR, GNTR FAMILY"/>
    <property type="match status" value="1"/>
</dbReference>
<dbReference type="SUPFAM" id="SSF48008">
    <property type="entry name" value="GntR ligand-binding domain-like"/>
    <property type="match status" value="1"/>
</dbReference>
<dbReference type="InterPro" id="IPR011711">
    <property type="entry name" value="GntR_C"/>
</dbReference>
<dbReference type="InterPro" id="IPR008920">
    <property type="entry name" value="TF_FadR/GntR_C"/>
</dbReference>
<dbReference type="CDD" id="cd07377">
    <property type="entry name" value="WHTH_GntR"/>
    <property type="match status" value="1"/>
</dbReference>
<dbReference type="Pfam" id="PF00392">
    <property type="entry name" value="GntR"/>
    <property type="match status" value="1"/>
</dbReference>
<dbReference type="EMBL" id="JAFMPP010000002">
    <property type="protein sequence ID" value="MBO0661699.1"/>
    <property type="molecule type" value="Genomic_DNA"/>
</dbReference>
<dbReference type="InterPro" id="IPR036388">
    <property type="entry name" value="WH-like_DNA-bd_sf"/>
</dbReference>
<dbReference type="SMART" id="SM00895">
    <property type="entry name" value="FCD"/>
    <property type="match status" value="1"/>
</dbReference>
<dbReference type="PANTHER" id="PTHR43537:SF24">
    <property type="entry name" value="GLUCONATE OPERON TRANSCRIPTIONAL REPRESSOR"/>
    <property type="match status" value="1"/>
</dbReference>
<dbReference type="AlphaFoldDB" id="A0A939JUR7"/>
<feature type="domain" description="HTH gntR-type" evidence="4">
    <location>
        <begin position="17"/>
        <end position="84"/>
    </location>
</feature>
<evidence type="ECO:0000256" key="3">
    <source>
        <dbReference type="ARBA" id="ARBA00023163"/>
    </source>
</evidence>
<evidence type="ECO:0000259" key="4">
    <source>
        <dbReference type="PROSITE" id="PS50949"/>
    </source>
</evidence>
<evidence type="ECO:0000256" key="2">
    <source>
        <dbReference type="ARBA" id="ARBA00023125"/>
    </source>
</evidence>
<dbReference type="Gene3D" id="1.20.120.530">
    <property type="entry name" value="GntR ligand-binding domain-like"/>
    <property type="match status" value="1"/>
</dbReference>
<reference evidence="5" key="1">
    <citation type="submission" date="2021-03" db="EMBL/GenBank/DDBJ databases">
        <title>Whole genome sequence of Jiella sp. CQZ9-1.</title>
        <authorList>
            <person name="Tuo L."/>
        </authorList>
    </citation>
    <scope>NUCLEOTIDE SEQUENCE</scope>
    <source>
        <strain evidence="5">CQZ9-1</strain>
    </source>
</reference>
<keyword evidence="6" id="KW-1185">Reference proteome</keyword>
<comment type="caution">
    <text evidence="5">The sequence shown here is derived from an EMBL/GenBank/DDBJ whole genome shotgun (WGS) entry which is preliminary data.</text>
</comment>